<feature type="region of interest" description="Disordered" evidence="1">
    <location>
        <begin position="543"/>
        <end position="624"/>
    </location>
</feature>
<dbReference type="InterPro" id="IPR006723">
    <property type="entry name" value="Islet_autoAg_Ica1_C"/>
</dbReference>
<dbReference type="SMART" id="SM01237">
    <property type="entry name" value="ICA69"/>
    <property type="match status" value="1"/>
</dbReference>
<dbReference type="SUPFAM" id="SSF103657">
    <property type="entry name" value="BAR/IMD domain-like"/>
    <property type="match status" value="1"/>
</dbReference>
<feature type="compositionally biased region" description="Low complexity" evidence="1">
    <location>
        <begin position="560"/>
        <end position="574"/>
    </location>
</feature>
<evidence type="ECO:0000256" key="1">
    <source>
        <dbReference type="SAM" id="MobiDB-lite"/>
    </source>
</evidence>
<accession>A0A7D9IH70</accession>
<feature type="region of interest" description="Disordered" evidence="1">
    <location>
        <begin position="301"/>
        <end position="390"/>
    </location>
</feature>
<proteinExistence type="predicted"/>
<dbReference type="PANTHER" id="PTHR10164">
    <property type="entry name" value="ISLET CELL AUTOANTIGEN 1"/>
    <property type="match status" value="1"/>
</dbReference>
<dbReference type="InterPro" id="IPR027267">
    <property type="entry name" value="AH/BAR_dom_sf"/>
</dbReference>
<dbReference type="Proteomes" id="UP001152795">
    <property type="component" value="Unassembled WGS sequence"/>
</dbReference>
<keyword evidence="3" id="KW-1185">Reference proteome</keyword>
<dbReference type="Gene3D" id="1.20.1270.60">
    <property type="entry name" value="Arfaptin homology (AH) domain/BAR domain"/>
    <property type="match status" value="1"/>
</dbReference>
<dbReference type="SMART" id="SM01015">
    <property type="entry name" value="Arfaptin"/>
    <property type="match status" value="1"/>
</dbReference>
<dbReference type="Pfam" id="PF06456">
    <property type="entry name" value="Arfaptin"/>
    <property type="match status" value="1"/>
</dbReference>
<gene>
    <name evidence="2" type="ORF">PACLA_8A065308</name>
</gene>
<organism evidence="2 3">
    <name type="scientific">Paramuricea clavata</name>
    <name type="common">Red gorgonian</name>
    <name type="synonym">Violescent sea-whip</name>
    <dbReference type="NCBI Taxonomy" id="317549"/>
    <lineage>
        <taxon>Eukaryota</taxon>
        <taxon>Metazoa</taxon>
        <taxon>Cnidaria</taxon>
        <taxon>Anthozoa</taxon>
        <taxon>Octocorallia</taxon>
        <taxon>Malacalcyonacea</taxon>
        <taxon>Plexauridae</taxon>
        <taxon>Paramuricea</taxon>
    </lineage>
</organism>
<feature type="compositionally biased region" description="Basic and acidic residues" evidence="1">
    <location>
        <begin position="320"/>
        <end position="353"/>
    </location>
</feature>
<dbReference type="GO" id="GO:0019904">
    <property type="term" value="F:protein domain specific binding"/>
    <property type="evidence" value="ECO:0007669"/>
    <property type="project" value="InterPro"/>
</dbReference>
<feature type="region of interest" description="Disordered" evidence="1">
    <location>
        <begin position="509"/>
        <end position="528"/>
    </location>
</feature>
<evidence type="ECO:0000313" key="3">
    <source>
        <dbReference type="Proteomes" id="UP001152795"/>
    </source>
</evidence>
<dbReference type="Pfam" id="PF04629">
    <property type="entry name" value="ICA69"/>
    <property type="match status" value="1"/>
</dbReference>
<dbReference type="EMBL" id="CACRXK020005289">
    <property type="protein sequence ID" value="CAB4005715.1"/>
    <property type="molecule type" value="Genomic_DNA"/>
</dbReference>
<dbReference type="GO" id="GO:0005794">
    <property type="term" value="C:Golgi apparatus"/>
    <property type="evidence" value="ECO:0007669"/>
    <property type="project" value="TreeGrafter"/>
</dbReference>
<dbReference type="InterPro" id="IPR010504">
    <property type="entry name" value="AH_dom"/>
</dbReference>
<dbReference type="GO" id="GO:0051049">
    <property type="term" value="P:regulation of transport"/>
    <property type="evidence" value="ECO:0007669"/>
    <property type="project" value="TreeGrafter"/>
</dbReference>
<feature type="region of interest" description="Disordered" evidence="1">
    <location>
        <begin position="1"/>
        <end position="36"/>
    </location>
</feature>
<evidence type="ECO:0000313" key="2">
    <source>
        <dbReference type="EMBL" id="CAB4005715.1"/>
    </source>
</evidence>
<dbReference type="PROSITE" id="PS50870">
    <property type="entry name" value="AH"/>
    <property type="match status" value="1"/>
</dbReference>
<reference evidence="2" key="1">
    <citation type="submission" date="2020-04" db="EMBL/GenBank/DDBJ databases">
        <authorList>
            <person name="Alioto T."/>
            <person name="Alioto T."/>
            <person name="Gomez Garrido J."/>
        </authorList>
    </citation>
    <scope>NUCLEOTIDE SEQUENCE</scope>
    <source>
        <strain evidence="2">A484AB</strain>
    </source>
</reference>
<name>A0A7D9IH70_PARCT</name>
<dbReference type="PANTHER" id="PTHR10164:SF4">
    <property type="entry name" value="GH23156P"/>
    <property type="match status" value="1"/>
</dbReference>
<dbReference type="FunFam" id="1.20.1270.60:FF:000068">
    <property type="entry name" value="Islet cell autoantigen"/>
    <property type="match status" value="1"/>
</dbReference>
<protein>
    <submittedName>
        <fullName evidence="2">Islet cell autoantigen 1 isoform X1</fullName>
    </submittedName>
</protein>
<dbReference type="OrthoDB" id="2126778at2759"/>
<sequence length="624" mass="68894">MGDSYQHVPQDPDESYDRPLDYPDDESLAEPSANGFNYREYRRPADSFKGKVQQKYWKGKQTMIERLGKHQDEYVVAGDAEVDARLEAFRQIQKTCIDLLRAVEVYQKKIFALSQEENECGRFLREKGSVDKTKAGKMMISVGKALSYTAQQRLTLRVPLVRLYQEVETFRHRAVGDTWQTVNRMEALRSEYRAALLWMADISKELDPEAYRKLDKYREVQSEVKVTKKKFDKCKVDVVQKVDLLSASRCNLLSATLVAYQQSLLKFWENTSNSLTKVYEQFRGHPSYQFQMLKHIIPDDSYTRENDVDDEDEGEGGIEGIKEERVAEATHVDEKDENSKKVEEEGSEVRETGNDDDDTLISLDNLPDRMPPPSAEESGTIDLLGGSPAKTEDAAASAMLDPSSSAVIQGIDDLLGLSDGNAEDGELNMSDFMLNNTSSALASFGTASNSTMNNGMAGNQTAAQDLLSTDSNVPNADDLLFGSLSQPSQNLGDAGSFTESWNKMFGNEQQAELPSSQDKLDSPTKYMPSDLIDSFASLDPYAPSGGAGNLTPAQQATGGLASTDLLSPSAPAPAGQQAGMRKRATKPSDGNLSTWLNLFSDLDPLSNPDAIGQENQENDAKRSC</sequence>
<comment type="caution">
    <text evidence="2">The sequence shown here is derived from an EMBL/GenBank/DDBJ whole genome shotgun (WGS) entry which is preliminary data.</text>
</comment>
<feature type="compositionally biased region" description="Polar residues" evidence="1">
    <location>
        <begin position="588"/>
        <end position="597"/>
    </location>
</feature>
<dbReference type="AlphaFoldDB" id="A0A7D9IH70"/>
<dbReference type="InterPro" id="IPR024114">
    <property type="entry name" value="Islet_autoAg_Ica1/Ica1-like"/>
</dbReference>
<feature type="compositionally biased region" description="Acidic residues" evidence="1">
    <location>
        <begin position="307"/>
        <end position="316"/>
    </location>
</feature>